<comment type="caution">
    <text evidence="3">The sequence shown here is derived from an EMBL/GenBank/DDBJ whole genome shotgun (WGS) entry which is preliminary data.</text>
</comment>
<keyword evidence="4" id="KW-1185">Reference proteome</keyword>
<evidence type="ECO:0000313" key="3">
    <source>
        <dbReference type="EMBL" id="TGD19793.1"/>
    </source>
</evidence>
<dbReference type="PANTHER" id="PTHR33713">
    <property type="entry name" value="ANTITOXIN YAFN-RELATED"/>
    <property type="match status" value="1"/>
</dbReference>
<reference evidence="3 4" key="1">
    <citation type="submission" date="2018-10" db="EMBL/GenBank/DDBJ databases">
        <title>Lactobacillus sp. R7 and Lactobacillus sp. R19 isolated from fermented mustard green product of Taiwan.</title>
        <authorList>
            <person name="Lin S.-T."/>
        </authorList>
    </citation>
    <scope>NUCLEOTIDE SEQUENCE [LARGE SCALE GENOMIC DNA]</scope>
    <source>
        <strain evidence="3 4">BCRC 81129</strain>
    </source>
</reference>
<protein>
    <recommendedName>
        <fullName evidence="2">Antitoxin</fullName>
    </recommendedName>
</protein>
<dbReference type="PANTHER" id="PTHR33713:SF6">
    <property type="entry name" value="ANTITOXIN YEFM"/>
    <property type="match status" value="1"/>
</dbReference>
<dbReference type="Pfam" id="PF02604">
    <property type="entry name" value="PhdYeFM_antitox"/>
    <property type="match status" value="1"/>
</dbReference>
<evidence type="ECO:0000256" key="1">
    <source>
        <dbReference type="ARBA" id="ARBA00009981"/>
    </source>
</evidence>
<dbReference type="InterPro" id="IPR006442">
    <property type="entry name" value="Antitoxin_Phd/YefM"/>
</dbReference>
<name>A0A4Z0JEE6_9LACO</name>
<gene>
    <name evidence="3" type="ORF">EGT51_02865</name>
</gene>
<dbReference type="AlphaFoldDB" id="A0A4Z0JEE6"/>
<sequence length="101" mass="11607">MLRTWGGILMDATSYPYFRKKLKHYMKTVSNNQEPLMITRKNKRNVVLISVEEYSTLLENQFILSHLESRAWLQSPDHVAPTPEVVAEAMAESATAEVEEP</sequence>
<evidence type="ECO:0000313" key="4">
    <source>
        <dbReference type="Proteomes" id="UP000297348"/>
    </source>
</evidence>
<comment type="function">
    <text evidence="2">Antitoxin component of a type II toxin-antitoxin (TA) system.</text>
</comment>
<dbReference type="Gene3D" id="3.40.1620.10">
    <property type="entry name" value="YefM-like domain"/>
    <property type="match status" value="1"/>
</dbReference>
<dbReference type="InterPro" id="IPR036165">
    <property type="entry name" value="YefM-like_sf"/>
</dbReference>
<dbReference type="NCBIfam" id="TIGR01552">
    <property type="entry name" value="phd_fam"/>
    <property type="match status" value="1"/>
</dbReference>
<organism evidence="3 4">
    <name type="scientific">Levilactobacillus suantsaiihabitans</name>
    <dbReference type="NCBI Taxonomy" id="2487722"/>
    <lineage>
        <taxon>Bacteria</taxon>
        <taxon>Bacillati</taxon>
        <taxon>Bacillota</taxon>
        <taxon>Bacilli</taxon>
        <taxon>Lactobacillales</taxon>
        <taxon>Lactobacillaceae</taxon>
        <taxon>Levilactobacillus</taxon>
    </lineage>
</organism>
<evidence type="ECO:0000256" key="2">
    <source>
        <dbReference type="RuleBase" id="RU362080"/>
    </source>
</evidence>
<proteinExistence type="inferred from homology"/>
<dbReference type="Proteomes" id="UP000297348">
    <property type="component" value="Unassembled WGS sequence"/>
</dbReference>
<dbReference type="OrthoDB" id="9802003at2"/>
<dbReference type="EMBL" id="RKLX01000003">
    <property type="protein sequence ID" value="TGD19793.1"/>
    <property type="molecule type" value="Genomic_DNA"/>
</dbReference>
<dbReference type="SUPFAM" id="SSF143120">
    <property type="entry name" value="YefM-like"/>
    <property type="match status" value="1"/>
</dbReference>
<comment type="similarity">
    <text evidence="1 2">Belongs to the phD/YefM antitoxin family.</text>
</comment>
<accession>A0A4Z0JEE6</accession>
<dbReference type="InterPro" id="IPR051405">
    <property type="entry name" value="phD/YefM_antitoxin"/>
</dbReference>